<evidence type="ECO:0000256" key="3">
    <source>
        <dbReference type="ARBA" id="ARBA00022786"/>
    </source>
</evidence>
<protein>
    <recommendedName>
        <fullName evidence="4">SKP1-like protein</fullName>
    </recommendedName>
</protein>
<comment type="caution">
    <text evidence="7">The sequence shown here is derived from an EMBL/GenBank/DDBJ whole genome shotgun (WGS) entry which is preliminary data.</text>
</comment>
<dbReference type="Pfam" id="PF01466">
    <property type="entry name" value="Skp1"/>
    <property type="match status" value="1"/>
</dbReference>
<dbReference type="InterPro" id="IPR011333">
    <property type="entry name" value="SKP1/BTB/POZ_sf"/>
</dbReference>
<evidence type="ECO:0000256" key="1">
    <source>
        <dbReference type="ARBA" id="ARBA00004906"/>
    </source>
</evidence>
<gene>
    <name evidence="7" type="ORF">MKW98_029516</name>
</gene>
<evidence type="ECO:0000259" key="6">
    <source>
        <dbReference type="Pfam" id="PF03931"/>
    </source>
</evidence>
<comment type="similarity">
    <text evidence="2 4">Belongs to the SKP1 family.</text>
</comment>
<dbReference type="InterPro" id="IPR016897">
    <property type="entry name" value="SKP1"/>
</dbReference>
<name>A0AAD4SHR3_9MAGN</name>
<dbReference type="InterPro" id="IPR001232">
    <property type="entry name" value="SKP1-like"/>
</dbReference>
<dbReference type="GO" id="GO:0006511">
    <property type="term" value="P:ubiquitin-dependent protein catabolic process"/>
    <property type="evidence" value="ECO:0007669"/>
    <property type="project" value="InterPro"/>
</dbReference>
<comment type="pathway">
    <text evidence="1 4">Protein modification; protein ubiquitination.</text>
</comment>
<reference evidence="7" key="1">
    <citation type="submission" date="2022-04" db="EMBL/GenBank/DDBJ databases">
        <title>A functionally conserved STORR gene fusion in Papaver species that diverged 16.8 million years ago.</title>
        <authorList>
            <person name="Catania T."/>
        </authorList>
    </citation>
    <scope>NUCLEOTIDE SEQUENCE</scope>
    <source>
        <strain evidence="7">S-188037</strain>
    </source>
</reference>
<dbReference type="SMART" id="SM00512">
    <property type="entry name" value="Skp1"/>
    <property type="match status" value="1"/>
</dbReference>
<dbReference type="EMBL" id="JAJJMB010010520">
    <property type="protein sequence ID" value="KAI3908215.1"/>
    <property type="molecule type" value="Genomic_DNA"/>
</dbReference>
<dbReference type="InterPro" id="IPR016073">
    <property type="entry name" value="Skp1_comp_POZ"/>
</dbReference>
<evidence type="ECO:0000259" key="5">
    <source>
        <dbReference type="Pfam" id="PF01466"/>
    </source>
</evidence>
<dbReference type="GO" id="GO:0016567">
    <property type="term" value="P:protein ubiquitination"/>
    <property type="evidence" value="ECO:0007669"/>
    <property type="project" value="UniProtKB-UniRule"/>
</dbReference>
<evidence type="ECO:0000313" key="7">
    <source>
        <dbReference type="EMBL" id="KAI3908215.1"/>
    </source>
</evidence>
<evidence type="ECO:0000256" key="2">
    <source>
        <dbReference type="ARBA" id="ARBA00009993"/>
    </source>
</evidence>
<dbReference type="PANTHER" id="PTHR11165">
    <property type="entry name" value="SKP1"/>
    <property type="match status" value="1"/>
</dbReference>
<feature type="domain" description="SKP1 component POZ" evidence="6">
    <location>
        <begin position="7"/>
        <end position="59"/>
    </location>
</feature>
<dbReference type="InterPro" id="IPR036296">
    <property type="entry name" value="SKP1-like_dim_sf"/>
</dbReference>
<dbReference type="Pfam" id="PF03931">
    <property type="entry name" value="Skp1_POZ"/>
    <property type="match status" value="1"/>
</dbReference>
<dbReference type="InterPro" id="IPR016072">
    <property type="entry name" value="Skp1_comp_dimer"/>
</dbReference>
<dbReference type="GO" id="GO:0009867">
    <property type="term" value="P:jasmonic acid mediated signaling pathway"/>
    <property type="evidence" value="ECO:0007669"/>
    <property type="project" value="UniProtKB-ARBA"/>
</dbReference>
<evidence type="ECO:0000313" key="8">
    <source>
        <dbReference type="Proteomes" id="UP001202328"/>
    </source>
</evidence>
<dbReference type="Proteomes" id="UP001202328">
    <property type="component" value="Unassembled WGS sequence"/>
</dbReference>
<proteinExistence type="inferred from homology"/>
<sequence>MSTAPAKTITLKSSDEQTFDIEKTIALQSKTLEQMIADNQTDENIVIPLTTITGSILAKTSDENQKVWDAQFVTFDNSDKILFDMIMAAHFLNIKGLVDLTCQKVADMLKGKTPAEISMIFSIQNQLVPDEEAGVRRENP</sequence>
<comment type="function">
    <text evidence="4">Involved in ubiquitination and subsequent proteasomal degradation of target proteins. Together with CUL1, RBX1 and a F-box protein, it forms a SCF E3 ubiquitin ligase complex. The functional specificity of this complex depends on the type of F-box protein. In the SCF complex, it serves as an adapter that links the F-box protein to CUL1.</text>
</comment>
<keyword evidence="3 4" id="KW-0833">Ubl conjugation pathway</keyword>
<organism evidence="7 8">
    <name type="scientific">Papaver atlanticum</name>
    <dbReference type="NCBI Taxonomy" id="357466"/>
    <lineage>
        <taxon>Eukaryota</taxon>
        <taxon>Viridiplantae</taxon>
        <taxon>Streptophyta</taxon>
        <taxon>Embryophyta</taxon>
        <taxon>Tracheophyta</taxon>
        <taxon>Spermatophyta</taxon>
        <taxon>Magnoliopsida</taxon>
        <taxon>Ranunculales</taxon>
        <taxon>Papaveraceae</taxon>
        <taxon>Papaveroideae</taxon>
        <taxon>Papaver</taxon>
    </lineage>
</organism>
<evidence type="ECO:0000256" key="4">
    <source>
        <dbReference type="PIRNR" id="PIRNR028729"/>
    </source>
</evidence>
<dbReference type="PIRSF" id="PIRSF028729">
    <property type="entry name" value="E3_ubiquit_lig_SCF_Skp"/>
    <property type="match status" value="1"/>
</dbReference>
<accession>A0AAD4SHR3</accession>
<dbReference type="AlphaFoldDB" id="A0AAD4SHR3"/>
<dbReference type="SUPFAM" id="SSF81382">
    <property type="entry name" value="Skp1 dimerisation domain-like"/>
    <property type="match status" value="1"/>
</dbReference>
<feature type="domain" description="SKP1 component dimerisation" evidence="5">
    <location>
        <begin position="95"/>
        <end position="139"/>
    </location>
</feature>
<comment type="subunit">
    <text evidence="4">Part of a SCF (SKP1-cullin-F-box) protein ligase complex.</text>
</comment>
<keyword evidence="8" id="KW-1185">Reference proteome</keyword>
<dbReference type="Gene3D" id="3.30.710.10">
    <property type="entry name" value="Potassium Channel Kv1.1, Chain A"/>
    <property type="match status" value="2"/>
</dbReference>
<dbReference type="SUPFAM" id="SSF54695">
    <property type="entry name" value="POZ domain"/>
    <property type="match status" value="1"/>
</dbReference>